<proteinExistence type="predicted"/>
<protein>
    <recommendedName>
        <fullName evidence="2">Transposase-associated domain-containing protein</fullName>
    </recommendedName>
</protein>
<dbReference type="InterPro" id="IPR029480">
    <property type="entry name" value="Transpos_assoc"/>
</dbReference>
<feature type="domain" description="Transposase-associated" evidence="2">
    <location>
        <begin position="3"/>
        <end position="75"/>
    </location>
</feature>
<dbReference type="Proteomes" id="UP000015106">
    <property type="component" value="Chromosome 6"/>
</dbReference>
<name>A0A8R7UN57_TRIUA</name>
<dbReference type="AlphaFoldDB" id="A0A8R7UN57"/>
<evidence type="ECO:0000313" key="4">
    <source>
        <dbReference type="Proteomes" id="UP000015106"/>
    </source>
</evidence>
<reference evidence="3" key="3">
    <citation type="submission" date="2022-06" db="UniProtKB">
        <authorList>
            <consortium name="EnsemblPlants"/>
        </authorList>
    </citation>
    <scope>IDENTIFICATION</scope>
</reference>
<feature type="compositionally biased region" description="Acidic residues" evidence="1">
    <location>
        <begin position="87"/>
        <end position="97"/>
    </location>
</feature>
<evidence type="ECO:0000256" key="1">
    <source>
        <dbReference type="SAM" id="MobiDB-lite"/>
    </source>
</evidence>
<feature type="region of interest" description="Disordered" evidence="1">
    <location>
        <begin position="76"/>
        <end position="97"/>
    </location>
</feature>
<reference evidence="4" key="1">
    <citation type="journal article" date="2013" name="Nature">
        <title>Draft genome of the wheat A-genome progenitor Triticum urartu.</title>
        <authorList>
            <person name="Ling H.Q."/>
            <person name="Zhao S."/>
            <person name="Liu D."/>
            <person name="Wang J."/>
            <person name="Sun H."/>
            <person name="Zhang C."/>
            <person name="Fan H."/>
            <person name="Li D."/>
            <person name="Dong L."/>
            <person name="Tao Y."/>
            <person name="Gao C."/>
            <person name="Wu H."/>
            <person name="Li Y."/>
            <person name="Cui Y."/>
            <person name="Guo X."/>
            <person name="Zheng S."/>
            <person name="Wang B."/>
            <person name="Yu K."/>
            <person name="Liang Q."/>
            <person name="Yang W."/>
            <person name="Lou X."/>
            <person name="Chen J."/>
            <person name="Feng M."/>
            <person name="Jian J."/>
            <person name="Zhang X."/>
            <person name="Luo G."/>
            <person name="Jiang Y."/>
            <person name="Liu J."/>
            <person name="Wang Z."/>
            <person name="Sha Y."/>
            <person name="Zhang B."/>
            <person name="Wu H."/>
            <person name="Tang D."/>
            <person name="Shen Q."/>
            <person name="Xue P."/>
            <person name="Zou S."/>
            <person name="Wang X."/>
            <person name="Liu X."/>
            <person name="Wang F."/>
            <person name="Yang Y."/>
            <person name="An X."/>
            <person name="Dong Z."/>
            <person name="Zhang K."/>
            <person name="Zhang X."/>
            <person name="Luo M.C."/>
            <person name="Dvorak J."/>
            <person name="Tong Y."/>
            <person name="Wang J."/>
            <person name="Yang H."/>
            <person name="Li Z."/>
            <person name="Wang D."/>
            <person name="Zhang A."/>
            <person name="Wang J."/>
        </authorList>
    </citation>
    <scope>NUCLEOTIDE SEQUENCE</scope>
    <source>
        <strain evidence="4">cv. G1812</strain>
    </source>
</reference>
<reference evidence="3" key="2">
    <citation type="submission" date="2018-03" db="EMBL/GenBank/DDBJ databases">
        <title>The Triticum urartu genome reveals the dynamic nature of wheat genome evolution.</title>
        <authorList>
            <person name="Ling H."/>
            <person name="Ma B."/>
            <person name="Shi X."/>
            <person name="Liu H."/>
            <person name="Dong L."/>
            <person name="Sun H."/>
            <person name="Cao Y."/>
            <person name="Gao Q."/>
            <person name="Zheng S."/>
            <person name="Li Y."/>
            <person name="Yu Y."/>
            <person name="Du H."/>
            <person name="Qi M."/>
            <person name="Li Y."/>
            <person name="Yu H."/>
            <person name="Cui Y."/>
            <person name="Wang N."/>
            <person name="Chen C."/>
            <person name="Wu H."/>
            <person name="Zhao Y."/>
            <person name="Zhang J."/>
            <person name="Li Y."/>
            <person name="Zhou W."/>
            <person name="Zhang B."/>
            <person name="Hu W."/>
            <person name="Eijk M."/>
            <person name="Tang J."/>
            <person name="Witsenboer H."/>
            <person name="Zhao S."/>
            <person name="Li Z."/>
            <person name="Zhang A."/>
            <person name="Wang D."/>
            <person name="Liang C."/>
        </authorList>
    </citation>
    <scope>NUCLEOTIDE SEQUENCE [LARGE SCALE GENOMIC DNA]</scope>
    <source>
        <strain evidence="3">cv. G1812</strain>
    </source>
</reference>
<evidence type="ECO:0000313" key="3">
    <source>
        <dbReference type="EnsemblPlants" id="TuG1812G0600000579.01.T01"/>
    </source>
</evidence>
<dbReference type="EnsemblPlants" id="TuG1812G0600000579.01.T01">
    <property type="protein sequence ID" value="TuG1812G0600000579.01.T01"/>
    <property type="gene ID" value="TuG1812G0600000579.01"/>
</dbReference>
<dbReference type="Gramene" id="TuG1812G0600000579.01.T01">
    <property type="protein sequence ID" value="TuG1812G0600000579.01.T01"/>
    <property type="gene ID" value="TuG1812G0600000579.01"/>
</dbReference>
<dbReference type="Pfam" id="PF13963">
    <property type="entry name" value="Transpos_assoc"/>
    <property type="match status" value="1"/>
</dbReference>
<organism evidence="3 4">
    <name type="scientific">Triticum urartu</name>
    <name type="common">Red wild einkorn</name>
    <name type="synonym">Crithodium urartu</name>
    <dbReference type="NCBI Taxonomy" id="4572"/>
    <lineage>
        <taxon>Eukaryota</taxon>
        <taxon>Viridiplantae</taxon>
        <taxon>Streptophyta</taxon>
        <taxon>Embryophyta</taxon>
        <taxon>Tracheophyta</taxon>
        <taxon>Spermatophyta</taxon>
        <taxon>Magnoliopsida</taxon>
        <taxon>Liliopsida</taxon>
        <taxon>Poales</taxon>
        <taxon>Poaceae</taxon>
        <taxon>BOP clade</taxon>
        <taxon>Pooideae</taxon>
        <taxon>Triticodae</taxon>
        <taxon>Triticeae</taxon>
        <taxon>Triticinae</taxon>
        <taxon>Triticum</taxon>
    </lineage>
</organism>
<accession>A0A8R7UN57</accession>
<evidence type="ECO:0000259" key="2">
    <source>
        <dbReference type="Pfam" id="PF13963"/>
    </source>
</evidence>
<keyword evidence="4" id="KW-1185">Reference proteome</keyword>
<sequence length="122" mass="13837">MDRSWMDAPRHTEKYLQGLAKFLGFAFNKSSVENKILCPCKNCVNSYWREESEVREHLVCEGFVDGYKQWMFHGERVSSSSIPPNLDEGDDRDEGDDISDLLRDLAAGLDKGGDLEDDCGLD</sequence>